<dbReference type="InterPro" id="IPR000425">
    <property type="entry name" value="MIP"/>
</dbReference>
<reference evidence="10" key="1">
    <citation type="submission" date="2012-08" db="EMBL/GenBank/DDBJ databases">
        <title>The Genome Sequence of Wuchereria bancrofti.</title>
        <authorList>
            <person name="Nutman T.B."/>
            <person name="Fink D.L."/>
            <person name="Russ C."/>
            <person name="Young S."/>
            <person name="Zeng Q."/>
            <person name="Koehrsen M."/>
            <person name="Alvarado L."/>
            <person name="Berlin A."/>
            <person name="Chapman S.B."/>
            <person name="Chen Z."/>
            <person name="Freedman E."/>
            <person name="Gellesch M."/>
            <person name="Goldberg J."/>
            <person name="Griggs A."/>
            <person name="Gujja S."/>
            <person name="Heilman E.R."/>
            <person name="Heiman D."/>
            <person name="Hepburn T."/>
            <person name="Howarth C."/>
            <person name="Jen D."/>
            <person name="Larson L."/>
            <person name="Lewis B."/>
            <person name="Mehta T."/>
            <person name="Park D."/>
            <person name="Pearson M."/>
            <person name="Roberts A."/>
            <person name="Saif S."/>
            <person name="Shea T."/>
            <person name="Shenoy N."/>
            <person name="Sisk P."/>
            <person name="Stolte C."/>
            <person name="Sykes S."/>
            <person name="Walk T."/>
            <person name="White J."/>
            <person name="Yandava C."/>
            <person name="Haas B."/>
            <person name="Henn M.R."/>
            <person name="Nusbaum C."/>
            <person name="Birren B."/>
        </authorList>
    </citation>
    <scope>NUCLEOTIDE SEQUENCE [LARGE SCALE GENOMIC DNA]</scope>
    <source>
        <strain evidence="10">NA</strain>
    </source>
</reference>
<gene>
    <name evidence="9" type="ORF">WUBG_14388</name>
</gene>
<dbReference type="PANTHER" id="PTHR43829">
    <property type="entry name" value="AQUAPORIN OR AQUAGLYCEROPORIN RELATED"/>
    <property type="match status" value="1"/>
</dbReference>
<dbReference type="GO" id="GO:0016323">
    <property type="term" value="C:basolateral plasma membrane"/>
    <property type="evidence" value="ECO:0007669"/>
    <property type="project" value="TreeGrafter"/>
</dbReference>
<dbReference type="GO" id="GO:0015250">
    <property type="term" value="F:water channel activity"/>
    <property type="evidence" value="ECO:0007669"/>
    <property type="project" value="TreeGrafter"/>
</dbReference>
<evidence type="ECO:0000256" key="7">
    <source>
        <dbReference type="ARBA" id="ARBA00045280"/>
    </source>
</evidence>
<evidence type="ECO:0000256" key="2">
    <source>
        <dbReference type="ARBA" id="ARBA00006175"/>
    </source>
</evidence>
<feature type="transmembrane region" description="Helical" evidence="8">
    <location>
        <begin position="47"/>
        <end position="68"/>
    </location>
</feature>
<dbReference type="GO" id="GO:0015254">
    <property type="term" value="F:glycerol channel activity"/>
    <property type="evidence" value="ECO:0007669"/>
    <property type="project" value="TreeGrafter"/>
</dbReference>
<dbReference type="EMBL" id="ADBV01011738">
    <property type="protein sequence ID" value="EJW74699.1"/>
    <property type="molecule type" value="Genomic_DNA"/>
</dbReference>
<evidence type="ECO:0000256" key="4">
    <source>
        <dbReference type="ARBA" id="ARBA00022692"/>
    </source>
</evidence>
<dbReference type="Gene3D" id="1.20.1080.10">
    <property type="entry name" value="Glycerol uptake facilitator protein"/>
    <property type="match status" value="1"/>
</dbReference>
<name>J9EH23_WUCBA</name>
<evidence type="ECO:0000256" key="1">
    <source>
        <dbReference type="ARBA" id="ARBA00004141"/>
    </source>
</evidence>
<accession>J9EH23</accession>
<keyword evidence="5 8" id="KW-1133">Transmembrane helix</keyword>
<comment type="similarity">
    <text evidence="2">Belongs to the MIP/aquaporin (TC 1.A.8) family.</text>
</comment>
<keyword evidence="6 8" id="KW-0472">Membrane</keyword>
<dbReference type="InterPro" id="IPR050363">
    <property type="entry name" value="MIP/Aquaporin"/>
</dbReference>
<keyword evidence="4 8" id="KW-0812">Transmembrane</keyword>
<dbReference type="InterPro" id="IPR023271">
    <property type="entry name" value="Aquaporin-like"/>
</dbReference>
<dbReference type="Pfam" id="PF00230">
    <property type="entry name" value="MIP"/>
    <property type="match status" value="1"/>
</dbReference>
<evidence type="ECO:0000256" key="3">
    <source>
        <dbReference type="ARBA" id="ARBA00022448"/>
    </source>
</evidence>
<dbReference type="SUPFAM" id="SSF81338">
    <property type="entry name" value="Aquaporin-like"/>
    <property type="match status" value="1"/>
</dbReference>
<keyword evidence="3" id="KW-0813">Transport</keyword>
<feature type="transmembrane region" description="Helical" evidence="8">
    <location>
        <begin position="12"/>
        <end position="35"/>
    </location>
</feature>
<comment type="function">
    <text evidence="7">Aquaglyceroporin that may modulate the water content and osmolytes during anhydrobiosis.</text>
</comment>
<comment type="caution">
    <text evidence="9">The sequence shown here is derived from an EMBL/GenBank/DDBJ whole genome shotgun (WGS) entry which is preliminary data.</text>
</comment>
<feature type="transmembrane region" description="Helical" evidence="8">
    <location>
        <begin position="74"/>
        <end position="95"/>
    </location>
</feature>
<dbReference type="PANTHER" id="PTHR43829:SF9">
    <property type="entry name" value="AQUAPORIN-9"/>
    <property type="match status" value="1"/>
</dbReference>
<evidence type="ECO:0000256" key="6">
    <source>
        <dbReference type="ARBA" id="ARBA00023136"/>
    </source>
</evidence>
<comment type="subcellular location">
    <subcellularLocation>
        <location evidence="1">Membrane</location>
        <topology evidence="1">Multi-pass membrane protein</topology>
    </subcellularLocation>
</comment>
<evidence type="ECO:0000256" key="8">
    <source>
        <dbReference type="SAM" id="Phobius"/>
    </source>
</evidence>
<evidence type="ECO:0000313" key="10">
    <source>
        <dbReference type="Proteomes" id="UP000004810"/>
    </source>
</evidence>
<dbReference type="AlphaFoldDB" id="J9EH23"/>
<evidence type="ECO:0000256" key="5">
    <source>
        <dbReference type="ARBA" id="ARBA00022989"/>
    </source>
</evidence>
<proteinExistence type="inferred from homology"/>
<protein>
    <recommendedName>
        <fullName evidence="11">Aquaporin</fullName>
    </recommendedName>
</protein>
<dbReference type="Proteomes" id="UP000004810">
    <property type="component" value="Unassembled WGS sequence"/>
</dbReference>
<evidence type="ECO:0000313" key="9">
    <source>
        <dbReference type="EMBL" id="EJW74699.1"/>
    </source>
</evidence>
<organism evidence="9 10">
    <name type="scientific">Wuchereria bancrofti</name>
    <dbReference type="NCBI Taxonomy" id="6293"/>
    <lineage>
        <taxon>Eukaryota</taxon>
        <taxon>Metazoa</taxon>
        <taxon>Ecdysozoa</taxon>
        <taxon>Nematoda</taxon>
        <taxon>Chromadorea</taxon>
        <taxon>Rhabditida</taxon>
        <taxon>Spirurina</taxon>
        <taxon>Spiruromorpha</taxon>
        <taxon>Filarioidea</taxon>
        <taxon>Onchocercidae</taxon>
        <taxon>Wuchereria</taxon>
    </lineage>
</organism>
<sequence length="135" mass="14852">MFTDPRNKIPPAVQPVVLIFSIILIAVCVTANAGGEINPARDLGPKLVAFTVGYGWDVFSYLFIFTFISVTEIISGFLIPIFVPFAGAAFGAWFYHLSLGIHISDDKDHCKTDDRMEMNEVSRVTIGKSRIAIAK</sequence>
<evidence type="ECO:0008006" key="11">
    <source>
        <dbReference type="Google" id="ProtNLM"/>
    </source>
</evidence>